<dbReference type="RefSeq" id="WP_342806041.1">
    <property type="nucleotide sequence ID" value="NZ_JAOPJZ010000001.1"/>
</dbReference>
<keyword evidence="2" id="KW-0472">Membrane</keyword>
<name>A0AAP2Z7M7_9EURY</name>
<keyword evidence="2" id="KW-0812">Transmembrane</keyword>
<protein>
    <submittedName>
        <fullName evidence="3">Uncharacterized protein</fullName>
    </submittedName>
</protein>
<keyword evidence="2" id="KW-1133">Transmembrane helix</keyword>
<sequence length="98" mass="10348">MADGATPSEKSFRPPEEGSENGDDDLPRVVTLAGDIGLKLAYVSLAATAIGIVAMYLSVYPFGRLFITVAFVGISLSMILAMVFQAYAGNTTINRGPF</sequence>
<dbReference type="EMBL" id="JAOPJZ010000001">
    <property type="protein sequence ID" value="MCU4750859.1"/>
    <property type="molecule type" value="Genomic_DNA"/>
</dbReference>
<accession>A0AAP2Z7M7</accession>
<evidence type="ECO:0000256" key="1">
    <source>
        <dbReference type="SAM" id="MobiDB-lite"/>
    </source>
</evidence>
<dbReference type="AlphaFoldDB" id="A0AAP2Z7M7"/>
<comment type="caution">
    <text evidence="3">The sequence shown here is derived from an EMBL/GenBank/DDBJ whole genome shotgun (WGS) entry which is preliminary data.</text>
</comment>
<evidence type="ECO:0000313" key="4">
    <source>
        <dbReference type="Proteomes" id="UP001321047"/>
    </source>
</evidence>
<feature type="transmembrane region" description="Helical" evidence="2">
    <location>
        <begin position="66"/>
        <end position="88"/>
    </location>
</feature>
<keyword evidence="4" id="KW-1185">Reference proteome</keyword>
<proteinExistence type="predicted"/>
<dbReference type="Proteomes" id="UP001321047">
    <property type="component" value="Unassembled WGS sequence"/>
</dbReference>
<reference evidence="3 4" key="1">
    <citation type="submission" date="2022-09" db="EMBL/GenBank/DDBJ databases">
        <title>Enrichment on poylsaccharides allowed isolation of novel metabolic and taxonomic groups of Haloarchaea.</title>
        <authorList>
            <person name="Sorokin D.Y."/>
            <person name="Elcheninov A.G."/>
            <person name="Khizhniak T.V."/>
            <person name="Kolganova T.V."/>
            <person name="Kublanov I.V."/>
        </authorList>
    </citation>
    <scope>NUCLEOTIDE SEQUENCE [LARGE SCALE GENOMIC DNA]</scope>
    <source>
        <strain evidence="3 4">AArc-curdl1</strain>
    </source>
</reference>
<evidence type="ECO:0000313" key="3">
    <source>
        <dbReference type="EMBL" id="MCU4750859.1"/>
    </source>
</evidence>
<feature type="transmembrane region" description="Helical" evidence="2">
    <location>
        <begin position="40"/>
        <end position="59"/>
    </location>
</feature>
<evidence type="ECO:0000256" key="2">
    <source>
        <dbReference type="SAM" id="Phobius"/>
    </source>
</evidence>
<gene>
    <name evidence="3" type="ORF">OB919_02490</name>
</gene>
<organism evidence="3 4">
    <name type="scientific">Natronosalvus hydrolyticus</name>
    <dbReference type="NCBI Taxonomy" id="2979988"/>
    <lineage>
        <taxon>Archaea</taxon>
        <taxon>Methanobacteriati</taxon>
        <taxon>Methanobacteriota</taxon>
        <taxon>Stenosarchaea group</taxon>
        <taxon>Halobacteria</taxon>
        <taxon>Halobacteriales</taxon>
        <taxon>Natrialbaceae</taxon>
        <taxon>Natronosalvus</taxon>
    </lineage>
</organism>
<feature type="region of interest" description="Disordered" evidence="1">
    <location>
        <begin position="1"/>
        <end position="27"/>
    </location>
</feature>